<reference evidence="4 5" key="1">
    <citation type="submission" date="2020-04" db="EMBL/GenBank/DDBJ databases">
        <authorList>
            <person name="Wallbank WR R."/>
            <person name="Pardo Diaz C."/>
            <person name="Kozak K."/>
            <person name="Martin S."/>
            <person name="Jiggins C."/>
            <person name="Moest M."/>
            <person name="Warren A I."/>
            <person name="Byers J.R.P. K."/>
            <person name="Montejo-Kovacevich G."/>
            <person name="Yen C E."/>
        </authorList>
    </citation>
    <scope>NUCLEOTIDE SEQUENCE [LARGE SCALE GENOMIC DNA]</scope>
</reference>
<dbReference type="GO" id="GO:0008270">
    <property type="term" value="F:zinc ion binding"/>
    <property type="evidence" value="ECO:0007669"/>
    <property type="project" value="UniProtKB-UniRule"/>
</dbReference>
<dbReference type="PANTHER" id="PTHR47501:SF5">
    <property type="entry name" value="HAT C-TERMINAL DIMERISATION DOMAIN-CONTAINING PROTEIN"/>
    <property type="match status" value="1"/>
</dbReference>
<dbReference type="EMBL" id="CADEBC010000591">
    <property type="protein sequence ID" value="CAB3257551.1"/>
    <property type="molecule type" value="Genomic_DNA"/>
</dbReference>
<feature type="binding site" evidence="1">
    <location>
        <position position="11"/>
    </location>
    <ligand>
        <name>Zn(2+)</name>
        <dbReference type="ChEBI" id="CHEBI:29105"/>
    </ligand>
</feature>
<comment type="caution">
    <text evidence="4">The sequence shown here is derived from an EMBL/GenBank/DDBJ whole genome shotgun (WGS) entry which is preliminary data.</text>
</comment>
<dbReference type="OrthoDB" id="10057873at2759"/>
<keyword evidence="1" id="KW-0862">Zinc</keyword>
<keyword evidence="5" id="KW-1185">Reference proteome</keyword>
<feature type="binding site" evidence="1">
    <location>
        <position position="14"/>
    </location>
    <ligand>
        <name>Zn(2+)</name>
        <dbReference type="ChEBI" id="CHEBI:29105"/>
    </ligand>
</feature>
<dbReference type="InterPro" id="IPR012934">
    <property type="entry name" value="Znf_AD"/>
</dbReference>
<feature type="compositionally biased region" description="Basic and acidic residues" evidence="2">
    <location>
        <begin position="115"/>
        <end position="142"/>
    </location>
</feature>
<evidence type="ECO:0000256" key="1">
    <source>
        <dbReference type="PROSITE-ProRule" id="PRU01263"/>
    </source>
</evidence>
<evidence type="ECO:0000256" key="2">
    <source>
        <dbReference type="SAM" id="MobiDB-lite"/>
    </source>
</evidence>
<gene>
    <name evidence="4" type="ORF">APLA_LOCUS16066</name>
</gene>
<feature type="binding site" evidence="1">
    <location>
        <position position="64"/>
    </location>
    <ligand>
        <name>Zn(2+)</name>
        <dbReference type="ChEBI" id="CHEBI:29105"/>
    </ligand>
</feature>
<sequence>MTEIWNLSTLCRCCHSDGCFKKLNLPYQSENNVEIYESMLQEALGIKVFQTTIEQASYMICDDCIKRLRDAVQFRLQVLACEQKFKEYCTNEQFQVKTEVESNGADICDIDGDEDMQRGDDDSQKDDEQMHSVPVKEEKRINETAYEDDSSFDEALPSTSSSSNDIHPTILDGSFFEIIPNQSQTSSVVALCKKCSPNRVEIKGNRKCTSNFKTHLKRKHGSDTVLEYEAYVKSKRCKITGSFLSECEESVSNKRPGMRDESVELSPQSQTSNLALYTQSDFDRDFVKYFISSMVSLSSVDDPYFRQLLQRSNPTLQIMSRRFLGMNITRSFIQGQNWIKQELAETTHVFMTVDVWSGSQMSFIGVIAHWLDRQTLKRTSRALACESFKRTESHNTVYKMLCEITEAFRLRHSKQVHTYVLRNESNLVKAFKSFGIHPSNISRELTWLSCAESSSHTEELDSDTTEINKTSIVDYLEQHLTHKLKCATHILNECAIDASEVLEDQDTELSKIHYQTLEKCNILWKASSRLPSGQTIRYILGHVLPRPNSIKWNSIYEALKEIYNMKDKYTLINKALNLKNDISETEFLYINEYLTCTQPIADALDILQGENATYYGILFPTILSLKKKLVRLLGQGDTFMYCKELVKAYLVSVESKFKDYLTISSERAENAALAAITHPKYKQLKWTSLVEQSQFLRIKNLLIKEISRNIPTENSKEIPLSRSKEDEYFESDSSSDSERITNEPISKAELIVSHYFAEESKDLSLLDNHVMIKKMFLKYNSPLPSSASVQQMFSNKTINCININDHSEMFQRRLVLKMNLID</sequence>
<evidence type="ECO:0000313" key="4">
    <source>
        <dbReference type="EMBL" id="CAB3257551.1"/>
    </source>
</evidence>
<feature type="binding site" evidence="1">
    <location>
        <position position="61"/>
    </location>
    <ligand>
        <name>Zn(2+)</name>
        <dbReference type="ChEBI" id="CHEBI:29105"/>
    </ligand>
</feature>
<accession>A0A8S1BEX2</accession>
<evidence type="ECO:0000313" key="5">
    <source>
        <dbReference type="Proteomes" id="UP000494106"/>
    </source>
</evidence>
<dbReference type="PANTHER" id="PTHR47501">
    <property type="entry name" value="TRANSPOSASE-RELATED"/>
    <property type="match status" value="1"/>
</dbReference>
<name>A0A8S1BEX2_ARCPL</name>
<dbReference type="SMART" id="SM00868">
    <property type="entry name" value="zf-AD"/>
    <property type="match status" value="1"/>
</dbReference>
<dbReference type="SUPFAM" id="SSF53098">
    <property type="entry name" value="Ribonuclease H-like"/>
    <property type="match status" value="1"/>
</dbReference>
<dbReference type="PROSITE" id="PS51915">
    <property type="entry name" value="ZAD"/>
    <property type="match status" value="1"/>
</dbReference>
<dbReference type="Proteomes" id="UP000494106">
    <property type="component" value="Unassembled WGS sequence"/>
</dbReference>
<dbReference type="InterPro" id="IPR012337">
    <property type="entry name" value="RNaseH-like_sf"/>
</dbReference>
<protein>
    <recommendedName>
        <fullName evidence="3">ZAD domain-containing protein</fullName>
    </recommendedName>
</protein>
<proteinExistence type="predicted"/>
<organism evidence="4 5">
    <name type="scientific">Arctia plantaginis</name>
    <name type="common">Wood tiger moth</name>
    <name type="synonym">Phalaena plantaginis</name>
    <dbReference type="NCBI Taxonomy" id="874455"/>
    <lineage>
        <taxon>Eukaryota</taxon>
        <taxon>Metazoa</taxon>
        <taxon>Ecdysozoa</taxon>
        <taxon>Arthropoda</taxon>
        <taxon>Hexapoda</taxon>
        <taxon>Insecta</taxon>
        <taxon>Pterygota</taxon>
        <taxon>Neoptera</taxon>
        <taxon>Endopterygota</taxon>
        <taxon>Lepidoptera</taxon>
        <taxon>Glossata</taxon>
        <taxon>Ditrysia</taxon>
        <taxon>Noctuoidea</taxon>
        <taxon>Erebidae</taxon>
        <taxon>Arctiinae</taxon>
        <taxon>Arctia</taxon>
    </lineage>
</organism>
<feature type="domain" description="ZAD" evidence="3">
    <location>
        <begin position="9"/>
        <end position="88"/>
    </location>
</feature>
<keyword evidence="1" id="KW-0863">Zinc-finger</keyword>
<feature type="region of interest" description="Disordered" evidence="2">
    <location>
        <begin position="107"/>
        <end position="164"/>
    </location>
</feature>
<dbReference type="AlphaFoldDB" id="A0A8S1BEX2"/>
<keyword evidence="1" id="KW-0479">Metal-binding</keyword>
<dbReference type="GO" id="GO:0005634">
    <property type="term" value="C:nucleus"/>
    <property type="evidence" value="ECO:0007669"/>
    <property type="project" value="InterPro"/>
</dbReference>
<evidence type="ECO:0000259" key="3">
    <source>
        <dbReference type="PROSITE" id="PS51915"/>
    </source>
</evidence>